<dbReference type="InterPro" id="IPR007460">
    <property type="entry name" value="BrnT_toxin"/>
</dbReference>
<dbReference type="AlphaFoldDB" id="A0A437JC82"/>
<evidence type="ECO:0000313" key="1">
    <source>
        <dbReference type="EMBL" id="RVT43495.1"/>
    </source>
</evidence>
<comment type="caution">
    <text evidence="1">The sequence shown here is derived from an EMBL/GenBank/DDBJ whole genome shotgun (WGS) entry which is preliminary data.</text>
</comment>
<protein>
    <submittedName>
        <fullName evidence="1">BrnT family toxin</fullName>
    </submittedName>
</protein>
<keyword evidence="2" id="KW-1185">Reference proteome</keyword>
<dbReference type="EMBL" id="RZUL01000001">
    <property type="protein sequence ID" value="RVT43495.1"/>
    <property type="molecule type" value="Genomic_DNA"/>
</dbReference>
<gene>
    <name evidence="1" type="ORF">ENE74_02400</name>
</gene>
<dbReference type="Proteomes" id="UP000282977">
    <property type="component" value="Unassembled WGS sequence"/>
</dbReference>
<sequence length="90" mass="10673">MKVSFDETKRLWTLENRGLDFVDAPEILKGVHIVLEDDRKPYPEPRFLAYGFVDNRLVMFAFTPIPDGIRVFSMRKCNAREQRKFDHWVG</sequence>
<organism evidence="1 2">
    <name type="scientific">Sphingobium algorifonticola</name>
    <dbReference type="NCBI Taxonomy" id="2008318"/>
    <lineage>
        <taxon>Bacteria</taxon>
        <taxon>Pseudomonadati</taxon>
        <taxon>Pseudomonadota</taxon>
        <taxon>Alphaproteobacteria</taxon>
        <taxon>Sphingomonadales</taxon>
        <taxon>Sphingomonadaceae</taxon>
        <taxon>Sphingobium</taxon>
    </lineage>
</organism>
<proteinExistence type="predicted"/>
<dbReference type="Pfam" id="PF04365">
    <property type="entry name" value="BrnT_toxin"/>
    <property type="match status" value="1"/>
</dbReference>
<dbReference type="Gene3D" id="3.10.450.530">
    <property type="entry name" value="Ribonuclease toxin, BrnT, of type II toxin-antitoxin system"/>
    <property type="match status" value="1"/>
</dbReference>
<dbReference type="RefSeq" id="WP_127689034.1">
    <property type="nucleotide sequence ID" value="NZ_RZUL01000001.1"/>
</dbReference>
<dbReference type="InterPro" id="IPR038573">
    <property type="entry name" value="BrnT_sf"/>
</dbReference>
<accession>A0A437JC82</accession>
<reference evidence="1 2" key="1">
    <citation type="submission" date="2019-01" db="EMBL/GenBank/DDBJ databases">
        <authorList>
            <person name="Chen W.-M."/>
        </authorList>
    </citation>
    <scope>NUCLEOTIDE SEQUENCE [LARGE SCALE GENOMIC DNA]</scope>
    <source>
        <strain evidence="1 2">TLA-22</strain>
    </source>
</reference>
<dbReference type="OrthoDB" id="9798158at2"/>
<evidence type="ECO:0000313" key="2">
    <source>
        <dbReference type="Proteomes" id="UP000282977"/>
    </source>
</evidence>
<name>A0A437JC82_9SPHN</name>